<accession>A0ABX0A2Q7</accession>
<evidence type="ECO:0000256" key="2">
    <source>
        <dbReference type="ARBA" id="ARBA00023125"/>
    </source>
</evidence>
<dbReference type="Gene3D" id="1.10.357.10">
    <property type="entry name" value="Tetracycline Repressor, domain 2"/>
    <property type="match status" value="1"/>
</dbReference>
<evidence type="ECO:0000313" key="6">
    <source>
        <dbReference type="Proteomes" id="UP000743899"/>
    </source>
</evidence>
<dbReference type="InterPro" id="IPR001647">
    <property type="entry name" value="HTH_TetR"/>
</dbReference>
<comment type="caution">
    <text evidence="5">The sequence shown here is derived from an EMBL/GenBank/DDBJ whole genome shotgun (WGS) entry which is preliminary data.</text>
</comment>
<gene>
    <name evidence="5" type="ORF">GW534_08100</name>
</gene>
<reference evidence="5 6" key="1">
    <citation type="submission" date="2020-01" db="EMBL/GenBank/DDBJ databases">
        <title>A novel Bacillus sp. from Pasinler.</title>
        <authorList>
            <person name="Adiguzel A."/>
            <person name="Ay H."/>
            <person name="Baltaci M.O."/>
        </authorList>
    </citation>
    <scope>NUCLEOTIDE SEQUENCE [LARGE SCALE GENOMIC DNA]</scope>
    <source>
        <strain evidence="5 6">P1</strain>
    </source>
</reference>
<keyword evidence="2 3" id="KW-0238">DNA-binding</keyword>
<sequence>MSSFNLLDRIAEITKKSEKQTPKQKKILEVAITTFAEKGYSNTSTAEIAKLAGVAEGTIFKHYGTKENLLLAIMVPFLKDNTSSLVDELFTELMDEKISFKQFIRNLLKNRIEFLSKNKEIFLVFFKEFIYKEELKKELIPYFLEKAAPRLKEVIEIAQKRGEIIDKPVIQITNMIATTIAGFLITRFAILNVDSVNDNEIEEIVHLIMHGIGK</sequence>
<dbReference type="PROSITE" id="PS50977">
    <property type="entry name" value="HTH_TETR_2"/>
    <property type="match status" value="1"/>
</dbReference>
<feature type="DNA-binding region" description="H-T-H motif" evidence="3">
    <location>
        <begin position="44"/>
        <end position="63"/>
    </location>
</feature>
<dbReference type="InterPro" id="IPR036271">
    <property type="entry name" value="Tet_transcr_reg_TetR-rel_C_sf"/>
</dbReference>
<dbReference type="InterPro" id="IPR009057">
    <property type="entry name" value="Homeodomain-like_sf"/>
</dbReference>
<feature type="domain" description="HTH tetR-type" evidence="4">
    <location>
        <begin position="21"/>
        <end position="81"/>
    </location>
</feature>
<evidence type="ECO:0000256" key="1">
    <source>
        <dbReference type="ARBA" id="ARBA00022491"/>
    </source>
</evidence>
<dbReference type="PANTHER" id="PTHR43479">
    <property type="entry name" value="ACREF/ENVCD OPERON REPRESSOR-RELATED"/>
    <property type="match status" value="1"/>
</dbReference>
<evidence type="ECO:0000313" key="5">
    <source>
        <dbReference type="EMBL" id="NCU17716.1"/>
    </source>
</evidence>
<evidence type="ECO:0000256" key="3">
    <source>
        <dbReference type="PROSITE-ProRule" id="PRU00335"/>
    </source>
</evidence>
<keyword evidence="6" id="KW-1185">Reference proteome</keyword>
<dbReference type="PANTHER" id="PTHR43479:SF11">
    <property type="entry name" value="ACREF_ENVCD OPERON REPRESSOR-RELATED"/>
    <property type="match status" value="1"/>
</dbReference>
<name>A0ABX0A2Q7_9BACI</name>
<protein>
    <submittedName>
        <fullName evidence="5">TetR/AcrR family transcriptional regulator</fullName>
    </submittedName>
</protein>
<proteinExistence type="predicted"/>
<dbReference type="Pfam" id="PF00440">
    <property type="entry name" value="TetR_N"/>
    <property type="match status" value="1"/>
</dbReference>
<dbReference type="Proteomes" id="UP000743899">
    <property type="component" value="Unassembled WGS sequence"/>
</dbReference>
<organism evidence="5 6">
    <name type="scientific">Pallidibacillus pasinlerensis</name>
    <dbReference type="NCBI Taxonomy" id="2703818"/>
    <lineage>
        <taxon>Bacteria</taxon>
        <taxon>Bacillati</taxon>
        <taxon>Bacillota</taxon>
        <taxon>Bacilli</taxon>
        <taxon>Bacillales</taxon>
        <taxon>Bacillaceae</taxon>
        <taxon>Pallidibacillus</taxon>
    </lineage>
</organism>
<dbReference type="InterPro" id="IPR050624">
    <property type="entry name" value="HTH-type_Tx_Regulator"/>
</dbReference>
<dbReference type="RefSeq" id="WP_161920547.1">
    <property type="nucleotide sequence ID" value="NZ_JAACYS010000031.1"/>
</dbReference>
<dbReference type="SUPFAM" id="SSF48498">
    <property type="entry name" value="Tetracyclin repressor-like, C-terminal domain"/>
    <property type="match status" value="1"/>
</dbReference>
<dbReference type="SUPFAM" id="SSF46689">
    <property type="entry name" value="Homeodomain-like"/>
    <property type="match status" value="1"/>
</dbReference>
<keyword evidence="1" id="KW-0678">Repressor</keyword>
<dbReference type="PRINTS" id="PR00455">
    <property type="entry name" value="HTHTETR"/>
</dbReference>
<evidence type="ECO:0000259" key="4">
    <source>
        <dbReference type="PROSITE" id="PS50977"/>
    </source>
</evidence>
<dbReference type="EMBL" id="JAACYS010000031">
    <property type="protein sequence ID" value="NCU17716.1"/>
    <property type="molecule type" value="Genomic_DNA"/>
</dbReference>